<name>A0A3P8UKA3_CYNSE</name>
<keyword evidence="10" id="KW-1185">Reference proteome</keyword>
<dbReference type="GO" id="GO:0001946">
    <property type="term" value="P:lymphangiogenesis"/>
    <property type="evidence" value="ECO:0007669"/>
    <property type="project" value="Ensembl"/>
</dbReference>
<feature type="domain" description="Ig-like" evidence="8">
    <location>
        <begin position="117"/>
        <end position="191"/>
    </location>
</feature>
<keyword evidence="7" id="KW-0732">Signal</keyword>
<dbReference type="InParanoid" id="A0A3P8UKA3"/>
<feature type="domain" description="Ig-like" evidence="8">
    <location>
        <begin position="304"/>
        <end position="390"/>
    </location>
</feature>
<dbReference type="STRING" id="244447.ENSCSEP00000000720"/>
<dbReference type="Pfam" id="PF13895">
    <property type="entry name" value="Ig_2"/>
    <property type="match status" value="2"/>
</dbReference>
<evidence type="ECO:0000256" key="7">
    <source>
        <dbReference type="SAM" id="SignalP"/>
    </source>
</evidence>
<dbReference type="InterPro" id="IPR007110">
    <property type="entry name" value="Ig-like_dom"/>
</dbReference>
<feature type="signal peptide" evidence="7">
    <location>
        <begin position="1"/>
        <end position="22"/>
    </location>
</feature>
<feature type="domain" description="Ig-like" evidence="8">
    <location>
        <begin position="603"/>
        <end position="686"/>
    </location>
</feature>
<dbReference type="Gene3D" id="2.60.40.10">
    <property type="entry name" value="Immunoglobulins"/>
    <property type="match status" value="8"/>
</dbReference>
<dbReference type="Ensembl" id="ENSCSET00000000748.1">
    <property type="protein sequence ID" value="ENSCSEP00000000720.1"/>
    <property type="gene ID" value="ENSCSEG00000000513.1"/>
</dbReference>
<evidence type="ECO:0000256" key="2">
    <source>
        <dbReference type="ARBA" id="ARBA00023136"/>
    </source>
</evidence>
<protein>
    <submittedName>
        <fullName evidence="9">Vascular cell adhesion molecule 1b</fullName>
    </submittedName>
</protein>
<keyword evidence="3" id="KW-1015">Disulfide bond</keyword>
<reference evidence="9" key="3">
    <citation type="submission" date="2025-09" db="UniProtKB">
        <authorList>
            <consortium name="Ensembl"/>
        </authorList>
    </citation>
    <scope>IDENTIFICATION</scope>
</reference>
<dbReference type="InterPro" id="IPR013783">
    <property type="entry name" value="Ig-like_fold"/>
</dbReference>
<feature type="domain" description="Ig-like" evidence="8">
    <location>
        <begin position="506"/>
        <end position="596"/>
    </location>
</feature>
<dbReference type="PANTHER" id="PTHR11640">
    <property type="entry name" value="NEPHRIN"/>
    <property type="match status" value="1"/>
</dbReference>
<dbReference type="InterPro" id="IPR036179">
    <property type="entry name" value="Ig-like_dom_sf"/>
</dbReference>
<dbReference type="GO" id="GO:0005886">
    <property type="term" value="C:plasma membrane"/>
    <property type="evidence" value="ECO:0007669"/>
    <property type="project" value="TreeGrafter"/>
</dbReference>
<dbReference type="AlphaFoldDB" id="A0A3P8UKA3"/>
<evidence type="ECO:0000256" key="4">
    <source>
        <dbReference type="ARBA" id="ARBA00023180"/>
    </source>
</evidence>
<feature type="domain" description="Ig-like" evidence="8">
    <location>
        <begin position="23"/>
        <end position="105"/>
    </location>
</feature>
<comment type="subcellular location">
    <subcellularLocation>
        <location evidence="1">Membrane</location>
        <topology evidence="1">Single-pass type I membrane protein</topology>
    </subcellularLocation>
</comment>
<evidence type="ECO:0000256" key="3">
    <source>
        <dbReference type="ARBA" id="ARBA00023157"/>
    </source>
</evidence>
<dbReference type="Pfam" id="PF13927">
    <property type="entry name" value="Ig_3"/>
    <property type="match status" value="2"/>
</dbReference>
<evidence type="ECO:0000256" key="6">
    <source>
        <dbReference type="SAM" id="Phobius"/>
    </source>
</evidence>
<dbReference type="InterPro" id="IPR051275">
    <property type="entry name" value="Cell_adhesion_signaling"/>
</dbReference>
<dbReference type="GO" id="GO:0098609">
    <property type="term" value="P:cell-cell adhesion"/>
    <property type="evidence" value="ECO:0007669"/>
    <property type="project" value="TreeGrafter"/>
</dbReference>
<dbReference type="PANTHER" id="PTHR11640:SF158">
    <property type="entry name" value="V-SET AND IMMUNOGLOBULIN DOMAIN-CONTAINING PROTEIN 10-LIKE 2"/>
    <property type="match status" value="1"/>
</dbReference>
<evidence type="ECO:0000313" key="10">
    <source>
        <dbReference type="Proteomes" id="UP000265120"/>
    </source>
</evidence>
<feature type="transmembrane region" description="Helical" evidence="6">
    <location>
        <begin position="789"/>
        <end position="813"/>
    </location>
</feature>
<dbReference type="InterPro" id="IPR003598">
    <property type="entry name" value="Ig_sub2"/>
</dbReference>
<dbReference type="SUPFAM" id="SSF48726">
    <property type="entry name" value="Immunoglobulin"/>
    <property type="match status" value="8"/>
</dbReference>
<evidence type="ECO:0000313" key="9">
    <source>
        <dbReference type="Ensembl" id="ENSCSEP00000000720.1"/>
    </source>
</evidence>
<keyword evidence="4" id="KW-0325">Glycoprotein</keyword>
<organism evidence="9 10">
    <name type="scientific">Cynoglossus semilaevis</name>
    <name type="common">Tongue sole</name>
    <dbReference type="NCBI Taxonomy" id="244447"/>
    <lineage>
        <taxon>Eukaryota</taxon>
        <taxon>Metazoa</taxon>
        <taxon>Chordata</taxon>
        <taxon>Craniata</taxon>
        <taxon>Vertebrata</taxon>
        <taxon>Euteleostomi</taxon>
        <taxon>Actinopterygii</taxon>
        <taxon>Neopterygii</taxon>
        <taxon>Teleostei</taxon>
        <taxon>Neoteleostei</taxon>
        <taxon>Acanthomorphata</taxon>
        <taxon>Carangaria</taxon>
        <taxon>Pleuronectiformes</taxon>
        <taxon>Pleuronectoidei</taxon>
        <taxon>Cynoglossidae</taxon>
        <taxon>Cynoglossinae</taxon>
        <taxon>Cynoglossus</taxon>
    </lineage>
</organism>
<reference evidence="9" key="2">
    <citation type="submission" date="2025-08" db="UniProtKB">
        <authorList>
            <consortium name="Ensembl"/>
        </authorList>
    </citation>
    <scope>IDENTIFICATION</scope>
</reference>
<dbReference type="SMART" id="SM00408">
    <property type="entry name" value="IGc2"/>
    <property type="match status" value="5"/>
</dbReference>
<dbReference type="GeneTree" id="ENSGT00940000156511"/>
<dbReference type="GO" id="GO:0005911">
    <property type="term" value="C:cell-cell junction"/>
    <property type="evidence" value="ECO:0007669"/>
    <property type="project" value="TreeGrafter"/>
</dbReference>
<dbReference type="OMA" id="TYVCEGV"/>
<proteinExistence type="predicted"/>
<keyword evidence="5" id="KW-0393">Immunoglobulin domain</keyword>
<keyword evidence="2 6" id="KW-0472">Membrane</keyword>
<dbReference type="InterPro" id="IPR003599">
    <property type="entry name" value="Ig_sub"/>
</dbReference>
<feature type="domain" description="Ig-like" evidence="8">
    <location>
        <begin position="695"/>
        <end position="777"/>
    </location>
</feature>
<reference evidence="9 10" key="1">
    <citation type="journal article" date="2014" name="Nat. Genet.">
        <title>Whole-genome sequence of a flatfish provides insights into ZW sex chromosome evolution and adaptation to a benthic lifestyle.</title>
        <authorList>
            <person name="Chen S."/>
            <person name="Zhang G."/>
            <person name="Shao C."/>
            <person name="Huang Q."/>
            <person name="Liu G."/>
            <person name="Zhang P."/>
            <person name="Song W."/>
            <person name="An N."/>
            <person name="Chalopin D."/>
            <person name="Volff J.N."/>
            <person name="Hong Y."/>
            <person name="Li Q."/>
            <person name="Sha Z."/>
            <person name="Zhou H."/>
            <person name="Xie M."/>
            <person name="Yu Q."/>
            <person name="Liu Y."/>
            <person name="Xiang H."/>
            <person name="Wang N."/>
            <person name="Wu K."/>
            <person name="Yang C."/>
            <person name="Zhou Q."/>
            <person name="Liao X."/>
            <person name="Yang L."/>
            <person name="Hu Q."/>
            <person name="Zhang J."/>
            <person name="Meng L."/>
            <person name="Jin L."/>
            <person name="Tian Y."/>
            <person name="Lian J."/>
            <person name="Yang J."/>
            <person name="Miao G."/>
            <person name="Liu S."/>
            <person name="Liang Z."/>
            <person name="Yan F."/>
            <person name="Li Y."/>
            <person name="Sun B."/>
            <person name="Zhang H."/>
            <person name="Zhang J."/>
            <person name="Zhu Y."/>
            <person name="Du M."/>
            <person name="Zhao Y."/>
            <person name="Schartl M."/>
            <person name="Tang Q."/>
            <person name="Wang J."/>
        </authorList>
    </citation>
    <scope>NUCLEOTIDE SEQUENCE</scope>
</reference>
<feature type="domain" description="Ig-like" evidence="8">
    <location>
        <begin position="217"/>
        <end position="299"/>
    </location>
</feature>
<keyword evidence="6" id="KW-1133">Transmembrane helix</keyword>
<feature type="chain" id="PRO_5018099478" evidence="7">
    <location>
        <begin position="23"/>
        <end position="835"/>
    </location>
</feature>
<keyword evidence="6" id="KW-0812">Transmembrane</keyword>
<dbReference type="PROSITE" id="PS50835">
    <property type="entry name" value="IG_LIKE"/>
    <property type="match status" value="8"/>
</dbReference>
<sequence length="835" mass="90939">MAPLFCHLVTATLMMSSWCVQALRVTMVPPRPWFRLGERQQLLCLAQDCPSMPNFSWSLLEDRPFTASIQTNGTRSLVVFDPVLMEHEGALLCKVSCLAEKKQIFADVRVYAPPSAPEMTGLDQLRLGLESTLTCQVSNVYPAALLKLSWSTTDHGVLKSVVGEPGSRSVRAEVSFTPQKRDFGSNISCTALLDIPELQVQNSSRESSAPLRVLYAPVVVPFSSPVVVKVGSPQTLWCLVDGIPDPDINWTFRALDGRTVQRGPGPGLDFPSVSLSDAGLYECEARNSEGRGMAAVNVVVYAPPTNTVVSLSPDGVIVEGQKVIITCQSDGAPPSALVLRKEGVELNRTDSDSTLFFSFTPVKPEDSASYQCEASNQYGSQVVSTVLRVTGHPLHVQVSPLVLPAELGSTLVLSCRASGCPRPPNLTWSRMAQNQSLAGLLNQTVLHGSHYNQTVLLKEAEGGVSLLYLRNLDLQDQGGYICQGDCDSVVRTSDTWVQVYSFPVDPVVTVPALVLLGQEVVLHCDVMEVFWSEQLMIHWTSGNTTLKSQSFSFSRSLQNFSSVLQYQVLADRPVVTCEAELLVDKEVWRTRRTSVSLQVFYAPRRTSMVVNPGQEVVEGQQVTISCQSDAAPPPTLVLSRDGMGLYRSDPLTPSSMVSFSLSYALMEDSAHYQCDAWNQFGSQQVSSSLWVKASPRNTTVEVFPSTVVQAGQNVTISCWTISSPPSTITLRKLTNGSELFSDNGRFLLVNVTARDTGLYQVNVTNDLGFQVKVFTISVITERSSTLPPALSLSGAIMAAVCVTAGVVLSALLLEYLRRSRKKGFYQLPQSAPPTS</sequence>
<dbReference type="GO" id="GO:0050839">
    <property type="term" value="F:cell adhesion molecule binding"/>
    <property type="evidence" value="ECO:0007669"/>
    <property type="project" value="TreeGrafter"/>
</dbReference>
<dbReference type="SMART" id="SM00409">
    <property type="entry name" value="IG"/>
    <property type="match status" value="7"/>
</dbReference>
<dbReference type="Proteomes" id="UP000265120">
    <property type="component" value="Chromosome 2"/>
</dbReference>
<evidence type="ECO:0000259" key="8">
    <source>
        <dbReference type="PROSITE" id="PS50835"/>
    </source>
</evidence>
<evidence type="ECO:0000256" key="5">
    <source>
        <dbReference type="ARBA" id="ARBA00023319"/>
    </source>
</evidence>
<feature type="domain" description="Ig-like" evidence="8">
    <location>
        <begin position="393"/>
        <end position="483"/>
    </location>
</feature>
<evidence type="ECO:0000256" key="1">
    <source>
        <dbReference type="ARBA" id="ARBA00004479"/>
    </source>
</evidence>
<accession>A0A3P8UKA3</accession>